<dbReference type="Gene3D" id="3.10.120.10">
    <property type="entry name" value="Cytochrome b5-like heme/steroid binding domain"/>
    <property type="match status" value="1"/>
</dbReference>
<evidence type="ECO:0000313" key="6">
    <source>
        <dbReference type="EMBL" id="KAF6135202.1"/>
    </source>
</evidence>
<dbReference type="InterPro" id="IPR036400">
    <property type="entry name" value="Cyt_B5-like_heme/steroid_sf"/>
</dbReference>
<feature type="transmembrane region" description="Helical" evidence="4">
    <location>
        <begin position="28"/>
        <end position="49"/>
    </location>
</feature>
<dbReference type="PANTHER" id="PTHR10281">
    <property type="entry name" value="MEMBRANE-ASSOCIATED PROGESTERONE RECEPTOR COMPONENT-RELATED"/>
    <property type="match status" value="1"/>
</dbReference>
<dbReference type="PANTHER" id="PTHR10281:SF4">
    <property type="entry name" value="NEUFERRICIN"/>
    <property type="match status" value="1"/>
</dbReference>
<dbReference type="InterPro" id="IPR001199">
    <property type="entry name" value="Cyt_B5-like_heme/steroid-bd"/>
</dbReference>
<keyword evidence="2" id="KW-0446">Lipid-binding</keyword>
<organism evidence="6 7">
    <name type="scientific">Kingdonia uniflora</name>
    <dbReference type="NCBI Taxonomy" id="39325"/>
    <lineage>
        <taxon>Eukaryota</taxon>
        <taxon>Viridiplantae</taxon>
        <taxon>Streptophyta</taxon>
        <taxon>Embryophyta</taxon>
        <taxon>Tracheophyta</taxon>
        <taxon>Spermatophyta</taxon>
        <taxon>Magnoliopsida</taxon>
        <taxon>Ranunculales</taxon>
        <taxon>Circaeasteraceae</taxon>
        <taxon>Kingdonia</taxon>
    </lineage>
</organism>
<comment type="caution">
    <text evidence="6">The sequence shown here is derived from an EMBL/GenBank/DDBJ whole genome shotgun (WGS) entry which is preliminary data.</text>
</comment>
<keyword evidence="4" id="KW-1133">Transmembrane helix</keyword>
<dbReference type="InterPro" id="IPR050577">
    <property type="entry name" value="MAPR/NEUFC/NENF-like"/>
</dbReference>
<keyword evidence="4" id="KW-0472">Membrane</keyword>
<keyword evidence="4" id="KW-0812">Transmembrane</keyword>
<dbReference type="SMART" id="SM01117">
    <property type="entry name" value="Cyt-b5"/>
    <property type="match status" value="1"/>
</dbReference>
<dbReference type="OrthoDB" id="10257697at2759"/>
<reference evidence="6 7" key="1">
    <citation type="journal article" date="2020" name="IScience">
        <title>Genome Sequencing of the Endangered Kingdonia uniflora (Circaeasteraceae, Ranunculales) Reveals Potential Mechanisms of Evolutionary Specialization.</title>
        <authorList>
            <person name="Sun Y."/>
            <person name="Deng T."/>
            <person name="Zhang A."/>
            <person name="Moore M.J."/>
            <person name="Landis J.B."/>
            <person name="Lin N."/>
            <person name="Zhang H."/>
            <person name="Zhang X."/>
            <person name="Huang J."/>
            <person name="Zhang X."/>
            <person name="Sun H."/>
            <person name="Wang H."/>
        </authorList>
    </citation>
    <scope>NUCLEOTIDE SEQUENCE [LARGE SCALE GENOMIC DNA]</scope>
    <source>
        <strain evidence="6">TB1705</strain>
        <tissue evidence="6">Leaf</tissue>
    </source>
</reference>
<dbReference type="AlphaFoldDB" id="A0A7J7KY18"/>
<evidence type="ECO:0000313" key="7">
    <source>
        <dbReference type="Proteomes" id="UP000541444"/>
    </source>
</evidence>
<comment type="similarity">
    <text evidence="3">Belongs to the cytochrome b5 family. MAPR subfamily.</text>
</comment>
<evidence type="ECO:0000256" key="2">
    <source>
        <dbReference type="ARBA" id="ARBA00023121"/>
    </source>
</evidence>
<dbReference type="EMBL" id="JACGCM010002811">
    <property type="protein sequence ID" value="KAF6135202.1"/>
    <property type="molecule type" value="Genomic_DNA"/>
</dbReference>
<sequence>MLLVFSIITVSIESSSFLKKTKITVMLITRHLLFIGFGVSIAIFAALIFQFSPKSPSIKSTLWTKEELAKYNGTDDNSPVLLGILGSVFDVTKGKSHYGPGGGYQHFAGRDASRAFISGNFTGEGLTDSLHGLSSVQMKSVVDWRDFYFRSYM</sequence>
<dbReference type="GO" id="GO:0005496">
    <property type="term" value="F:steroid binding"/>
    <property type="evidence" value="ECO:0007669"/>
    <property type="project" value="UniProtKB-KW"/>
</dbReference>
<dbReference type="GO" id="GO:0012505">
    <property type="term" value="C:endomembrane system"/>
    <property type="evidence" value="ECO:0007669"/>
    <property type="project" value="TreeGrafter"/>
</dbReference>
<gene>
    <name evidence="6" type="ORF">GIB67_035273</name>
</gene>
<dbReference type="GO" id="GO:0016020">
    <property type="term" value="C:membrane"/>
    <property type="evidence" value="ECO:0007669"/>
    <property type="project" value="TreeGrafter"/>
</dbReference>
<dbReference type="Pfam" id="PF00173">
    <property type="entry name" value="Cyt-b5"/>
    <property type="match status" value="1"/>
</dbReference>
<evidence type="ECO:0000256" key="1">
    <source>
        <dbReference type="ARBA" id="ARBA00022665"/>
    </source>
</evidence>
<protein>
    <recommendedName>
        <fullName evidence="5">Cytochrome b5 heme-binding domain-containing protein</fullName>
    </recommendedName>
</protein>
<name>A0A7J7KY18_9MAGN</name>
<dbReference type="Proteomes" id="UP000541444">
    <property type="component" value="Unassembled WGS sequence"/>
</dbReference>
<accession>A0A7J7KY18</accession>
<evidence type="ECO:0000256" key="3">
    <source>
        <dbReference type="ARBA" id="ARBA00038357"/>
    </source>
</evidence>
<evidence type="ECO:0000259" key="5">
    <source>
        <dbReference type="SMART" id="SM01117"/>
    </source>
</evidence>
<keyword evidence="7" id="KW-1185">Reference proteome</keyword>
<proteinExistence type="inferred from homology"/>
<evidence type="ECO:0000256" key="4">
    <source>
        <dbReference type="SAM" id="Phobius"/>
    </source>
</evidence>
<keyword evidence="1" id="KW-0754">Steroid-binding</keyword>
<dbReference type="SUPFAM" id="SSF55856">
    <property type="entry name" value="Cytochrome b5-like heme/steroid binding domain"/>
    <property type="match status" value="1"/>
</dbReference>
<feature type="domain" description="Cytochrome b5 heme-binding" evidence="5">
    <location>
        <begin position="63"/>
        <end position="146"/>
    </location>
</feature>